<protein>
    <submittedName>
        <fullName evidence="2">Uncharacterized protein</fullName>
    </submittedName>
</protein>
<reference evidence="2 3" key="1">
    <citation type="journal article" date="2016" name="Nat. Commun.">
        <title>Thousands of microbial genomes shed light on interconnected biogeochemical processes in an aquifer system.</title>
        <authorList>
            <person name="Anantharaman K."/>
            <person name="Brown C.T."/>
            <person name="Hug L.A."/>
            <person name="Sharon I."/>
            <person name="Castelle C.J."/>
            <person name="Probst A.J."/>
            <person name="Thomas B.C."/>
            <person name="Singh A."/>
            <person name="Wilkins M.J."/>
            <person name="Karaoz U."/>
            <person name="Brodie E.L."/>
            <person name="Williams K.H."/>
            <person name="Hubbard S.S."/>
            <person name="Banfield J.F."/>
        </authorList>
    </citation>
    <scope>NUCLEOTIDE SEQUENCE [LARGE SCALE GENOMIC DNA]</scope>
</reference>
<feature type="transmembrane region" description="Helical" evidence="1">
    <location>
        <begin position="77"/>
        <end position="98"/>
    </location>
</feature>
<keyword evidence="1" id="KW-1133">Transmembrane helix</keyword>
<sequence length="101" mass="11490">MSGVNNASTWHASETLSGVWRHYRHYATLGYFGPLQSSKNNWQKGDRNMIWFSIIVVALLLVVSVSLVRSRLRKGETIFSAIAQVFLFWAILVIASYLTQN</sequence>
<evidence type="ECO:0000256" key="1">
    <source>
        <dbReference type="SAM" id="Phobius"/>
    </source>
</evidence>
<keyword evidence="1" id="KW-0812">Transmembrane</keyword>
<accession>A0A1F5T6S6</accession>
<comment type="caution">
    <text evidence="2">The sequence shown here is derived from an EMBL/GenBank/DDBJ whole genome shotgun (WGS) entry which is preliminary data.</text>
</comment>
<organism evidence="2 3">
    <name type="scientific">Candidatus Falkowbacteria bacterium RIFOXYC2_FULL_48_21</name>
    <dbReference type="NCBI Taxonomy" id="1798005"/>
    <lineage>
        <taxon>Bacteria</taxon>
        <taxon>Candidatus Falkowiibacteriota</taxon>
    </lineage>
</organism>
<dbReference type="EMBL" id="MFGM01000069">
    <property type="protein sequence ID" value="OGF34688.1"/>
    <property type="molecule type" value="Genomic_DNA"/>
</dbReference>
<proteinExistence type="predicted"/>
<gene>
    <name evidence="2" type="ORF">A2482_00870</name>
</gene>
<name>A0A1F5T6S6_9BACT</name>
<keyword evidence="1" id="KW-0472">Membrane</keyword>
<dbReference type="AlphaFoldDB" id="A0A1F5T6S6"/>
<evidence type="ECO:0000313" key="2">
    <source>
        <dbReference type="EMBL" id="OGF34688.1"/>
    </source>
</evidence>
<feature type="transmembrane region" description="Helical" evidence="1">
    <location>
        <begin position="49"/>
        <end position="68"/>
    </location>
</feature>
<dbReference type="Proteomes" id="UP000178656">
    <property type="component" value="Unassembled WGS sequence"/>
</dbReference>
<evidence type="ECO:0000313" key="3">
    <source>
        <dbReference type="Proteomes" id="UP000178656"/>
    </source>
</evidence>